<dbReference type="HOGENOM" id="CLU_077370_0_0_11"/>
<reference evidence="1 2" key="1">
    <citation type="journal article" date="2009" name="Stand. Genomic Sci.">
        <title>Complete genome sequence of Stackebrandtia nassauensis type strain (LLR-40K-21).</title>
        <authorList>
            <person name="Munk C."/>
            <person name="Lapidus A."/>
            <person name="Copeland A."/>
            <person name="Jando M."/>
            <person name="Mayilraj S."/>
            <person name="Glavina Del Rio T."/>
            <person name="Nolan M."/>
            <person name="Chen F."/>
            <person name="Lucas S."/>
            <person name="Tice H."/>
            <person name="Cheng J.F."/>
            <person name="Han C."/>
            <person name="Detter J.C."/>
            <person name="Bruce D."/>
            <person name="Goodwin L."/>
            <person name="Chain P."/>
            <person name="Pitluck S."/>
            <person name="Goker M."/>
            <person name="Ovchinikova G."/>
            <person name="Pati A."/>
            <person name="Ivanova N."/>
            <person name="Mavromatis K."/>
            <person name="Chen A."/>
            <person name="Palaniappan K."/>
            <person name="Land M."/>
            <person name="Hauser L."/>
            <person name="Chang Y.J."/>
            <person name="Jeffries C.D."/>
            <person name="Bristow J."/>
            <person name="Eisen J.A."/>
            <person name="Markowitz V."/>
            <person name="Hugenholtz P."/>
            <person name="Kyrpides N.C."/>
            <person name="Klenk H.P."/>
        </authorList>
    </citation>
    <scope>NUCLEOTIDE SEQUENCE [LARGE SCALE GENOMIC DNA]</scope>
    <source>
        <strain evidence="2">DSM 44728 / CIP 108903 / NRRL B-16338 / NBRC 102104 / LLR-40K-21</strain>
    </source>
</reference>
<organism evidence="1 2">
    <name type="scientific">Stackebrandtia nassauensis (strain DSM 44728 / CIP 108903 / NRRL B-16338 / NBRC 102104 / LLR-40K-21)</name>
    <dbReference type="NCBI Taxonomy" id="446470"/>
    <lineage>
        <taxon>Bacteria</taxon>
        <taxon>Bacillati</taxon>
        <taxon>Actinomycetota</taxon>
        <taxon>Actinomycetes</taxon>
        <taxon>Glycomycetales</taxon>
        <taxon>Glycomycetaceae</taxon>
        <taxon>Stackebrandtia</taxon>
    </lineage>
</organism>
<dbReference type="STRING" id="446470.Snas_3968"/>
<dbReference type="RefSeq" id="WP_013019191.1">
    <property type="nucleotide sequence ID" value="NC_013947.1"/>
</dbReference>
<protein>
    <submittedName>
        <fullName evidence="1">Uncharacterized protein</fullName>
    </submittedName>
</protein>
<accession>D3PZT3</accession>
<dbReference type="SUPFAM" id="SSF46785">
    <property type="entry name" value="Winged helix' DNA-binding domain"/>
    <property type="match status" value="1"/>
</dbReference>
<dbReference type="EMBL" id="CP001778">
    <property type="protein sequence ID" value="ADD43620.1"/>
    <property type="molecule type" value="Genomic_DNA"/>
</dbReference>
<sequence length="300" mass="32823">MSKFRNSPALIDILRALSGGETLSANEIRARSGRSFSSAQQKKLTEPGYLVVGKAGRASTFTLTADGMDMASDELDGAEQPSRHAPDQRLGAEERKALFALLSPSLQVSYAEVKRTLGIAIGEGLRHTLADKGLVVVVEGPLRFELTEKGWAVAEAELSRPAEADDPPLLKLLHHHFCLLLAGLRTRGLGLTDMYAESYVDMSTKQAAAPRKVAAETVGARIIDAYDELVYEPGGWVSLTRLREHMSDVEREELDEVLSALFRDGRIKLIAEVNQKTLTHRDREAALHIVGDEKHLYAVG</sequence>
<gene>
    <name evidence="1" type="ordered locus">Snas_3968</name>
</gene>
<dbReference type="eggNOG" id="COG1846">
    <property type="taxonomic scope" value="Bacteria"/>
</dbReference>
<dbReference type="OrthoDB" id="3822696at2"/>
<evidence type="ECO:0000313" key="1">
    <source>
        <dbReference type="EMBL" id="ADD43620.1"/>
    </source>
</evidence>
<dbReference type="Proteomes" id="UP000000844">
    <property type="component" value="Chromosome"/>
</dbReference>
<name>D3PZT3_STANL</name>
<dbReference type="AlphaFoldDB" id="D3PZT3"/>
<keyword evidence="2" id="KW-1185">Reference proteome</keyword>
<dbReference type="InterPro" id="IPR036390">
    <property type="entry name" value="WH_DNA-bd_sf"/>
</dbReference>
<proteinExistence type="predicted"/>
<dbReference type="KEGG" id="sna:Snas_3968"/>
<evidence type="ECO:0000313" key="2">
    <source>
        <dbReference type="Proteomes" id="UP000000844"/>
    </source>
</evidence>